<keyword evidence="2 5" id="KW-0545">Nucleotide biosynthesis</keyword>
<evidence type="ECO:0000256" key="3">
    <source>
        <dbReference type="ARBA" id="ARBA00022741"/>
    </source>
</evidence>
<comment type="function">
    <text evidence="5">Catalyzes the reversible transfer of the terminal phosphate group between ATP and AMP. Plays an important role in cellular energy homeostasis and in adenine nucleotide metabolism.</text>
</comment>
<keyword evidence="4 5" id="KW-0418">Kinase</keyword>
<feature type="region of interest" description="NMP" evidence="5">
    <location>
        <begin position="31"/>
        <end position="60"/>
    </location>
</feature>
<evidence type="ECO:0000313" key="9">
    <source>
        <dbReference type="Proteomes" id="UP000640725"/>
    </source>
</evidence>
<comment type="similarity">
    <text evidence="5 6">Belongs to the adenylate kinase family.</text>
</comment>
<dbReference type="NCBIfam" id="NF001381">
    <property type="entry name" value="PRK00279.1-3"/>
    <property type="match status" value="1"/>
</dbReference>
<dbReference type="HAMAP" id="MF_00235">
    <property type="entry name" value="Adenylate_kinase_Adk"/>
    <property type="match status" value="1"/>
</dbReference>
<evidence type="ECO:0000256" key="6">
    <source>
        <dbReference type="RuleBase" id="RU003330"/>
    </source>
</evidence>
<feature type="binding site" evidence="5">
    <location>
        <position position="93"/>
    </location>
    <ligand>
        <name>AMP</name>
        <dbReference type="ChEBI" id="CHEBI:456215"/>
    </ligand>
</feature>
<dbReference type="CDD" id="cd01428">
    <property type="entry name" value="ADK"/>
    <property type="match status" value="1"/>
</dbReference>
<feature type="binding site" evidence="5">
    <location>
        <position position="175"/>
    </location>
    <ligand>
        <name>ATP</name>
        <dbReference type="ChEBI" id="CHEBI:30616"/>
    </ligand>
</feature>
<proteinExistence type="inferred from homology"/>
<keyword evidence="3 5" id="KW-0547">Nucleotide-binding</keyword>
<comment type="caution">
    <text evidence="5">Lacks conserved residue(s) required for the propagation of feature annotation.</text>
</comment>
<name>A0ABR9UF00_9CYAN</name>
<feature type="binding site" evidence="5">
    <location>
        <position position="147"/>
    </location>
    <ligand>
        <name>AMP</name>
        <dbReference type="ChEBI" id="CHEBI:456215"/>
    </ligand>
</feature>
<comment type="subunit">
    <text evidence="5 7">Monomer.</text>
</comment>
<feature type="binding site" evidence="5">
    <location>
        <position position="32"/>
    </location>
    <ligand>
        <name>AMP</name>
        <dbReference type="ChEBI" id="CHEBI:456215"/>
    </ligand>
</feature>
<organism evidence="8 9">
    <name type="scientific">Planktothrix mougeotii LEGE 06226</name>
    <dbReference type="NCBI Taxonomy" id="1828728"/>
    <lineage>
        <taxon>Bacteria</taxon>
        <taxon>Bacillati</taxon>
        <taxon>Cyanobacteriota</taxon>
        <taxon>Cyanophyceae</taxon>
        <taxon>Oscillatoriophycideae</taxon>
        <taxon>Oscillatoriales</taxon>
        <taxon>Microcoleaceae</taxon>
        <taxon>Planktothrix</taxon>
    </lineage>
</organism>
<dbReference type="RefSeq" id="WP_193869908.1">
    <property type="nucleotide sequence ID" value="NZ_JADEWU010000031.1"/>
</dbReference>
<dbReference type="PROSITE" id="PS00113">
    <property type="entry name" value="ADENYLATE_KINASE"/>
    <property type="match status" value="1"/>
</dbReference>
<feature type="binding site" evidence="5">
    <location>
        <begin position="58"/>
        <end position="60"/>
    </location>
    <ligand>
        <name>AMP</name>
        <dbReference type="ChEBI" id="CHEBI:456215"/>
    </ligand>
</feature>
<dbReference type="Gene3D" id="3.40.50.300">
    <property type="entry name" value="P-loop containing nucleotide triphosphate hydrolases"/>
    <property type="match status" value="1"/>
</dbReference>
<dbReference type="EMBL" id="JADEWU010000031">
    <property type="protein sequence ID" value="MBE9144406.1"/>
    <property type="molecule type" value="Genomic_DNA"/>
</dbReference>
<gene>
    <name evidence="5" type="primary">adk</name>
    <name evidence="8" type="ORF">IQ236_14440</name>
</gene>
<keyword evidence="9" id="KW-1185">Reference proteome</keyword>
<feature type="binding site" evidence="5">
    <location>
        <position position="136"/>
    </location>
    <ligand>
        <name>AMP</name>
        <dbReference type="ChEBI" id="CHEBI:456215"/>
    </ligand>
</feature>
<feature type="binding site" evidence="5">
    <location>
        <begin position="86"/>
        <end position="89"/>
    </location>
    <ligand>
        <name>AMP</name>
        <dbReference type="ChEBI" id="CHEBI:456215"/>
    </ligand>
</feature>
<feature type="binding site" evidence="5">
    <location>
        <begin position="11"/>
        <end position="16"/>
    </location>
    <ligand>
        <name>ATP</name>
        <dbReference type="ChEBI" id="CHEBI:30616"/>
    </ligand>
</feature>
<dbReference type="EC" id="2.7.4.3" evidence="5 7"/>
<evidence type="ECO:0000256" key="2">
    <source>
        <dbReference type="ARBA" id="ARBA00022727"/>
    </source>
</evidence>
<keyword evidence="1 5" id="KW-0808">Transferase</keyword>
<comment type="caution">
    <text evidence="8">The sequence shown here is derived from an EMBL/GenBank/DDBJ whole genome shotgun (WGS) entry which is preliminary data.</text>
</comment>
<keyword evidence="5" id="KW-0963">Cytoplasm</keyword>
<dbReference type="Pfam" id="PF00406">
    <property type="entry name" value="ADK"/>
    <property type="match status" value="1"/>
</dbReference>
<keyword evidence="5 7" id="KW-0067">ATP-binding</keyword>
<comment type="domain">
    <text evidence="5">Consists of three domains, a large central CORE domain and two small peripheral domains, NMPbind and LID, which undergo movements during catalysis. The LID domain closes over the site of phosphoryl transfer upon ATP binding. Assembling and dissambling the active center during each catalytic cycle provides an effective means to prevent ATP hydrolysis.</text>
</comment>
<evidence type="ECO:0000256" key="5">
    <source>
        <dbReference type="HAMAP-Rule" id="MF_00235"/>
    </source>
</evidence>
<feature type="binding site" evidence="5">
    <location>
        <position position="37"/>
    </location>
    <ligand>
        <name>AMP</name>
        <dbReference type="ChEBI" id="CHEBI:456215"/>
    </ligand>
</feature>
<protein>
    <recommendedName>
        <fullName evidence="5 7">Adenylate kinase</fullName>
        <shortName evidence="5">AK</shortName>
        <ecNumber evidence="5 7">2.7.4.3</ecNumber>
    </recommendedName>
    <alternativeName>
        <fullName evidence="5">ATP-AMP transphosphorylase</fullName>
    </alternativeName>
    <alternativeName>
        <fullName evidence="5">ATP:AMP phosphotransferase</fullName>
    </alternativeName>
    <alternativeName>
        <fullName evidence="5">Adenylate monophosphate kinase</fullName>
    </alternativeName>
</protein>
<dbReference type="NCBIfam" id="NF011100">
    <property type="entry name" value="PRK14527.1"/>
    <property type="match status" value="1"/>
</dbReference>
<reference evidence="8 9" key="1">
    <citation type="submission" date="2020-10" db="EMBL/GenBank/DDBJ databases">
        <authorList>
            <person name="Castelo-Branco R."/>
            <person name="Eusebio N."/>
            <person name="Adriana R."/>
            <person name="Vieira A."/>
            <person name="Brugerolle De Fraissinette N."/>
            <person name="Rezende De Castro R."/>
            <person name="Schneider M.P."/>
            <person name="Vasconcelos V."/>
            <person name="Leao P.N."/>
        </authorList>
    </citation>
    <scope>NUCLEOTIDE SEQUENCE [LARGE SCALE GENOMIC DNA]</scope>
    <source>
        <strain evidence="8 9">LEGE 06226</strain>
    </source>
</reference>
<dbReference type="GO" id="GO:0016301">
    <property type="term" value="F:kinase activity"/>
    <property type="evidence" value="ECO:0007669"/>
    <property type="project" value="UniProtKB-KW"/>
</dbReference>
<feature type="binding site" evidence="5">
    <location>
        <position position="134"/>
    </location>
    <ligand>
        <name>ATP</name>
        <dbReference type="ChEBI" id="CHEBI:30616"/>
    </ligand>
</feature>
<comment type="catalytic activity">
    <reaction evidence="5 7">
        <text>AMP + ATP = 2 ADP</text>
        <dbReference type="Rhea" id="RHEA:12973"/>
        <dbReference type="ChEBI" id="CHEBI:30616"/>
        <dbReference type="ChEBI" id="CHEBI:456215"/>
        <dbReference type="ChEBI" id="CHEBI:456216"/>
        <dbReference type="EC" id="2.7.4.3"/>
    </reaction>
</comment>
<sequence>MVHLIFLGPPGSGKGTQAGQISAKFTVPHISTGEILRTHVNQETDLGQKAKDYMDQGELVPDDLILDMVVHRLEQSDAQNGWILDGFPRNISQADFVATTIIPADSHPKELVRELRVINLDVPDDILVQRLLARGRQDDHEEIIRHRLQVYREQTAPLIDYYDERGQLYHIDGDRSIHDVTEELTQIVTA</sequence>
<dbReference type="InterPro" id="IPR033690">
    <property type="entry name" value="Adenylat_kinase_CS"/>
</dbReference>
<dbReference type="NCBIfam" id="NF002700">
    <property type="entry name" value="PRK02496.1"/>
    <property type="match status" value="1"/>
</dbReference>
<evidence type="ECO:0000256" key="1">
    <source>
        <dbReference type="ARBA" id="ARBA00022679"/>
    </source>
</evidence>
<dbReference type="InterPro" id="IPR000850">
    <property type="entry name" value="Adenylat/UMP-CMP_kin"/>
</dbReference>
<evidence type="ECO:0000313" key="8">
    <source>
        <dbReference type="EMBL" id="MBE9144406.1"/>
    </source>
</evidence>
<dbReference type="Proteomes" id="UP000640725">
    <property type="component" value="Unassembled WGS sequence"/>
</dbReference>
<evidence type="ECO:0000256" key="7">
    <source>
        <dbReference type="RuleBase" id="RU003331"/>
    </source>
</evidence>
<accession>A0ABR9UF00</accession>
<evidence type="ECO:0000256" key="4">
    <source>
        <dbReference type="ARBA" id="ARBA00022777"/>
    </source>
</evidence>
<dbReference type="PANTHER" id="PTHR23359">
    <property type="entry name" value="NUCLEOTIDE KINASE"/>
    <property type="match status" value="1"/>
</dbReference>
<comment type="subcellular location">
    <subcellularLocation>
        <location evidence="5 7">Cytoplasm</location>
    </subcellularLocation>
</comment>
<dbReference type="NCBIfam" id="NF011104">
    <property type="entry name" value="PRK14531.1"/>
    <property type="match status" value="1"/>
</dbReference>
<dbReference type="PRINTS" id="PR00094">
    <property type="entry name" value="ADENYLTKNASE"/>
</dbReference>
<comment type="pathway">
    <text evidence="5">Purine metabolism; AMP biosynthesis via salvage pathway; AMP from ADP: step 1/1.</text>
</comment>
<dbReference type="SUPFAM" id="SSF52540">
    <property type="entry name" value="P-loop containing nucleoside triphosphate hydrolases"/>
    <property type="match status" value="1"/>
</dbReference>
<dbReference type="InterPro" id="IPR027417">
    <property type="entry name" value="P-loop_NTPase"/>
</dbReference>